<keyword evidence="3" id="KW-1185">Reference proteome</keyword>
<comment type="caution">
    <text evidence="2">The sequence shown here is derived from an EMBL/GenBank/DDBJ whole genome shotgun (WGS) entry which is preliminary data.</text>
</comment>
<dbReference type="RefSeq" id="XP_041154094.1">
    <property type="nucleotide sequence ID" value="XM_041295891.1"/>
</dbReference>
<organism evidence="2 3">
    <name type="scientific">Suillus plorans</name>
    <dbReference type="NCBI Taxonomy" id="116603"/>
    <lineage>
        <taxon>Eukaryota</taxon>
        <taxon>Fungi</taxon>
        <taxon>Dikarya</taxon>
        <taxon>Basidiomycota</taxon>
        <taxon>Agaricomycotina</taxon>
        <taxon>Agaricomycetes</taxon>
        <taxon>Agaricomycetidae</taxon>
        <taxon>Boletales</taxon>
        <taxon>Suillineae</taxon>
        <taxon>Suillaceae</taxon>
        <taxon>Suillus</taxon>
    </lineage>
</organism>
<accession>A0A9P7AEI7</accession>
<dbReference type="AlphaFoldDB" id="A0A9P7AEI7"/>
<name>A0A9P7AEI7_9AGAM</name>
<evidence type="ECO:0000313" key="2">
    <source>
        <dbReference type="EMBL" id="KAG1786679.1"/>
    </source>
</evidence>
<gene>
    <name evidence="2" type="ORF">HD556DRAFT_1017275</name>
</gene>
<feature type="region of interest" description="Disordered" evidence="1">
    <location>
        <begin position="25"/>
        <end position="72"/>
    </location>
</feature>
<sequence length="235" mass="25503">MLVFRASLPYVVYKRANYHARNTPLLHTAPLKGPSREDESSTQSDGPELPRSTEATQEDMSTTSVNFREDQEKSSGDAIVALSGTVATSVANEDAYTCTECGIKLGIYYACLHCAEHTLIALCGDCAFRDEFTVVTQHHPYKHWLVKIKDKVQDTDGTSDEPVDNLDQTGALASPSSDSRVDHLNLVAMVESRFTELDLRISGLATQVDQLMHSLAELTGKAQPLSGSANGLVGS</sequence>
<proteinExistence type="predicted"/>
<evidence type="ECO:0000313" key="3">
    <source>
        <dbReference type="Proteomes" id="UP000719766"/>
    </source>
</evidence>
<protein>
    <submittedName>
        <fullName evidence="2">Uncharacterized protein</fullName>
    </submittedName>
</protein>
<dbReference type="SUPFAM" id="SSF57850">
    <property type="entry name" value="RING/U-box"/>
    <property type="match status" value="1"/>
</dbReference>
<feature type="region of interest" description="Disordered" evidence="1">
    <location>
        <begin position="156"/>
        <end position="177"/>
    </location>
</feature>
<dbReference type="GeneID" id="64589655"/>
<evidence type="ECO:0000256" key="1">
    <source>
        <dbReference type="SAM" id="MobiDB-lite"/>
    </source>
</evidence>
<dbReference type="OrthoDB" id="2627956at2759"/>
<dbReference type="EMBL" id="JABBWE010000089">
    <property type="protein sequence ID" value="KAG1786679.1"/>
    <property type="molecule type" value="Genomic_DNA"/>
</dbReference>
<reference evidence="2" key="1">
    <citation type="journal article" date="2020" name="New Phytol.">
        <title>Comparative genomics reveals dynamic genome evolution in host specialist ectomycorrhizal fungi.</title>
        <authorList>
            <person name="Lofgren L.A."/>
            <person name="Nguyen N.H."/>
            <person name="Vilgalys R."/>
            <person name="Ruytinx J."/>
            <person name="Liao H.L."/>
            <person name="Branco S."/>
            <person name="Kuo A."/>
            <person name="LaButti K."/>
            <person name="Lipzen A."/>
            <person name="Andreopoulos W."/>
            <person name="Pangilinan J."/>
            <person name="Riley R."/>
            <person name="Hundley H."/>
            <person name="Na H."/>
            <person name="Barry K."/>
            <person name="Grigoriev I.V."/>
            <person name="Stajich J.E."/>
            <person name="Kennedy P.G."/>
        </authorList>
    </citation>
    <scope>NUCLEOTIDE SEQUENCE</scope>
    <source>
        <strain evidence="2">S12</strain>
    </source>
</reference>
<dbReference type="Proteomes" id="UP000719766">
    <property type="component" value="Unassembled WGS sequence"/>
</dbReference>
<feature type="compositionally biased region" description="Polar residues" evidence="1">
    <location>
        <begin position="53"/>
        <end position="66"/>
    </location>
</feature>